<dbReference type="InterPro" id="IPR036880">
    <property type="entry name" value="Kunitz_BPTI_sf"/>
</dbReference>
<dbReference type="SUPFAM" id="SSF57362">
    <property type="entry name" value="BPTI-like"/>
    <property type="match status" value="2"/>
</dbReference>
<accession>A0AAD7Z1K8</accession>
<dbReference type="Pfam" id="PF00014">
    <property type="entry name" value="Kunitz_BPTI"/>
    <property type="match status" value="2"/>
</dbReference>
<protein>
    <recommendedName>
        <fullName evidence="5">BPTI/Kunitz inhibitor domain-containing protein</fullName>
    </recommendedName>
</protein>
<feature type="signal peptide" evidence="4">
    <location>
        <begin position="1"/>
        <end position="18"/>
    </location>
</feature>
<feature type="domain" description="BPTI/Kunitz inhibitor" evidence="5">
    <location>
        <begin position="47"/>
        <end position="99"/>
    </location>
</feature>
<keyword evidence="3" id="KW-1015">Disulfide bond</keyword>
<keyword evidence="2" id="KW-0722">Serine protease inhibitor</keyword>
<dbReference type="GO" id="GO:0005615">
    <property type="term" value="C:extracellular space"/>
    <property type="evidence" value="ECO:0007669"/>
    <property type="project" value="TreeGrafter"/>
</dbReference>
<dbReference type="InterPro" id="IPR050098">
    <property type="entry name" value="TFPI/VKTCI-like"/>
</dbReference>
<feature type="chain" id="PRO_5042144282" description="BPTI/Kunitz inhibitor domain-containing protein" evidence="4">
    <location>
        <begin position="19"/>
        <end position="186"/>
    </location>
</feature>
<keyword evidence="7" id="KW-1185">Reference proteome</keyword>
<dbReference type="PRINTS" id="PR00759">
    <property type="entry name" value="BASICPTASE"/>
</dbReference>
<name>A0AAD7Z1K8_MYTSE</name>
<dbReference type="EMBL" id="JARGEI010000001">
    <property type="protein sequence ID" value="KAJ8737178.1"/>
    <property type="molecule type" value="Genomic_DNA"/>
</dbReference>
<evidence type="ECO:0000256" key="2">
    <source>
        <dbReference type="ARBA" id="ARBA00022900"/>
    </source>
</evidence>
<dbReference type="InterPro" id="IPR020901">
    <property type="entry name" value="Prtase_inh_Kunz-CS"/>
</dbReference>
<evidence type="ECO:0000256" key="3">
    <source>
        <dbReference type="ARBA" id="ARBA00023157"/>
    </source>
</evidence>
<dbReference type="PANTHER" id="PTHR10083">
    <property type="entry name" value="KUNITZ-TYPE PROTEASE INHIBITOR-RELATED"/>
    <property type="match status" value="1"/>
</dbReference>
<dbReference type="InterPro" id="IPR002223">
    <property type="entry name" value="Kunitz_BPTI"/>
</dbReference>
<keyword evidence="4" id="KW-0732">Signal</keyword>
<gene>
    <name evidence="6" type="ORF">PYW07_000449</name>
</gene>
<dbReference type="SMART" id="SM00131">
    <property type="entry name" value="KU"/>
    <property type="match status" value="2"/>
</dbReference>
<dbReference type="FunFam" id="4.10.410.10:FF:000020">
    <property type="entry name" value="Collagen, type VI, alpha 3"/>
    <property type="match status" value="1"/>
</dbReference>
<keyword evidence="1" id="KW-0646">Protease inhibitor</keyword>
<sequence>MVFKILLVYVLHIVYLKCSELSQWYTDDDKIRNIPYHLRKINYNLICRLQPNGYPCDEDHSHAKFYFDIVLKTCSTFYYNECEYALNQFDSLNECNSICYEAMLLNDNVLNNLTRDVICRLQPDSGTCNKYFPMYYFDISTRLCKGFSYSGCEGNFNRFETELECKSVCNEAIPVPDTLEYFRLLQ</sequence>
<dbReference type="PROSITE" id="PS50279">
    <property type="entry name" value="BPTI_KUNITZ_2"/>
    <property type="match status" value="2"/>
</dbReference>
<feature type="domain" description="BPTI/Kunitz inhibitor" evidence="5">
    <location>
        <begin position="119"/>
        <end position="169"/>
    </location>
</feature>
<dbReference type="AlphaFoldDB" id="A0AAD7Z1K8"/>
<reference evidence="6" key="1">
    <citation type="submission" date="2023-03" db="EMBL/GenBank/DDBJ databases">
        <title>Chromosome-level genomes of two armyworms, Mythimna separata and Mythimna loreyi, provide insights into the biosynthesis and reception of sex pheromones.</title>
        <authorList>
            <person name="Zhao H."/>
        </authorList>
    </citation>
    <scope>NUCLEOTIDE SEQUENCE</scope>
    <source>
        <strain evidence="6">BeijingLab</strain>
        <tissue evidence="6">Pupa</tissue>
    </source>
</reference>
<evidence type="ECO:0000313" key="6">
    <source>
        <dbReference type="EMBL" id="KAJ8737178.1"/>
    </source>
</evidence>
<organism evidence="6 7">
    <name type="scientific">Mythimna separata</name>
    <name type="common">Oriental armyworm</name>
    <name type="synonym">Pseudaletia separata</name>
    <dbReference type="NCBI Taxonomy" id="271217"/>
    <lineage>
        <taxon>Eukaryota</taxon>
        <taxon>Metazoa</taxon>
        <taxon>Ecdysozoa</taxon>
        <taxon>Arthropoda</taxon>
        <taxon>Hexapoda</taxon>
        <taxon>Insecta</taxon>
        <taxon>Pterygota</taxon>
        <taxon>Neoptera</taxon>
        <taxon>Endopterygota</taxon>
        <taxon>Lepidoptera</taxon>
        <taxon>Glossata</taxon>
        <taxon>Ditrysia</taxon>
        <taxon>Noctuoidea</taxon>
        <taxon>Noctuidae</taxon>
        <taxon>Noctuinae</taxon>
        <taxon>Hadenini</taxon>
        <taxon>Mythimna</taxon>
    </lineage>
</organism>
<dbReference type="Gene3D" id="4.10.410.10">
    <property type="entry name" value="Pancreatic trypsin inhibitor Kunitz domain"/>
    <property type="match status" value="2"/>
</dbReference>
<dbReference type="Proteomes" id="UP001231518">
    <property type="component" value="Chromosome 1"/>
</dbReference>
<dbReference type="CDD" id="cd00109">
    <property type="entry name" value="Kunitz-type"/>
    <property type="match status" value="2"/>
</dbReference>
<evidence type="ECO:0000256" key="1">
    <source>
        <dbReference type="ARBA" id="ARBA00022690"/>
    </source>
</evidence>
<evidence type="ECO:0000259" key="5">
    <source>
        <dbReference type="PROSITE" id="PS50279"/>
    </source>
</evidence>
<dbReference type="PANTHER" id="PTHR10083:SF374">
    <property type="entry name" value="BPTI_KUNITZ INHIBITOR DOMAIN-CONTAINING PROTEIN"/>
    <property type="match status" value="1"/>
</dbReference>
<dbReference type="GO" id="GO:0004867">
    <property type="term" value="F:serine-type endopeptidase inhibitor activity"/>
    <property type="evidence" value="ECO:0007669"/>
    <property type="project" value="UniProtKB-KW"/>
</dbReference>
<dbReference type="PROSITE" id="PS00280">
    <property type="entry name" value="BPTI_KUNITZ_1"/>
    <property type="match status" value="1"/>
</dbReference>
<evidence type="ECO:0000256" key="4">
    <source>
        <dbReference type="SAM" id="SignalP"/>
    </source>
</evidence>
<comment type="caution">
    <text evidence="6">The sequence shown here is derived from an EMBL/GenBank/DDBJ whole genome shotgun (WGS) entry which is preliminary data.</text>
</comment>
<proteinExistence type="predicted"/>
<evidence type="ECO:0000313" key="7">
    <source>
        <dbReference type="Proteomes" id="UP001231518"/>
    </source>
</evidence>